<dbReference type="InterPro" id="IPR051620">
    <property type="entry name" value="ORF904-like_C"/>
</dbReference>
<dbReference type="InterPro" id="IPR045455">
    <property type="entry name" value="NrS-1_pol-like_helicase"/>
</dbReference>
<dbReference type="RefSeq" id="WP_118441103.1">
    <property type="nucleotide sequence ID" value="NZ_QROD01000003.1"/>
</dbReference>
<dbReference type="Pfam" id="PF19263">
    <property type="entry name" value="DUF5906"/>
    <property type="match status" value="1"/>
</dbReference>
<dbReference type="NCBIfam" id="TIGR01613">
    <property type="entry name" value="primase_Cterm"/>
    <property type="match status" value="1"/>
</dbReference>
<evidence type="ECO:0000313" key="6">
    <source>
        <dbReference type="Proteomes" id="UP000284916"/>
    </source>
</evidence>
<dbReference type="Gene3D" id="3.40.50.300">
    <property type="entry name" value="P-loop containing nucleotide triphosphate hydrolases"/>
    <property type="match status" value="1"/>
</dbReference>
<dbReference type="Proteomes" id="UP000284916">
    <property type="component" value="Unassembled WGS sequence"/>
</dbReference>
<proteinExistence type="predicted"/>
<protein>
    <submittedName>
        <fullName evidence="5">DNA primase</fullName>
    </submittedName>
</protein>
<name>A0A415JBM1_9BACT</name>
<keyword evidence="1" id="KW-0547">Nucleotide-binding</keyword>
<evidence type="ECO:0000256" key="3">
    <source>
        <dbReference type="ARBA" id="ARBA00022840"/>
    </source>
</evidence>
<dbReference type="InterPro" id="IPR014015">
    <property type="entry name" value="Helicase_SF3_DNA-vir"/>
</dbReference>
<dbReference type="PANTHER" id="PTHR35372">
    <property type="entry name" value="ATP BINDING PROTEIN-RELATED"/>
    <property type="match status" value="1"/>
</dbReference>
<dbReference type="PANTHER" id="PTHR35372:SF2">
    <property type="entry name" value="SF3 HELICASE DOMAIN-CONTAINING PROTEIN"/>
    <property type="match status" value="1"/>
</dbReference>
<reference evidence="5 6" key="1">
    <citation type="submission" date="2018-08" db="EMBL/GenBank/DDBJ databases">
        <title>A genome reference for cultivated species of the human gut microbiota.</title>
        <authorList>
            <person name="Zou Y."/>
            <person name="Xue W."/>
            <person name="Luo G."/>
        </authorList>
    </citation>
    <scope>NUCLEOTIDE SEQUENCE [LARGE SCALE GENOMIC DNA]</scope>
    <source>
        <strain evidence="5 6">AF39-11</strain>
    </source>
</reference>
<evidence type="ECO:0000259" key="4">
    <source>
        <dbReference type="PROSITE" id="PS51206"/>
    </source>
</evidence>
<gene>
    <name evidence="5" type="ORF">DW035_02500</name>
</gene>
<dbReference type="AlphaFoldDB" id="A0A415JBM1"/>
<dbReference type="GO" id="GO:0016787">
    <property type="term" value="F:hydrolase activity"/>
    <property type="evidence" value="ECO:0007669"/>
    <property type="project" value="UniProtKB-KW"/>
</dbReference>
<accession>A0A415JBM1</accession>
<dbReference type="SMART" id="SM00885">
    <property type="entry name" value="D5_N"/>
    <property type="match status" value="1"/>
</dbReference>
<organism evidence="5 6">
    <name type="scientific">Phocaeicola plebeius</name>
    <dbReference type="NCBI Taxonomy" id="310297"/>
    <lineage>
        <taxon>Bacteria</taxon>
        <taxon>Pseudomonadati</taxon>
        <taxon>Bacteroidota</taxon>
        <taxon>Bacteroidia</taxon>
        <taxon>Bacteroidales</taxon>
        <taxon>Bacteroidaceae</taxon>
        <taxon>Phocaeicola</taxon>
    </lineage>
</organism>
<dbReference type="SUPFAM" id="SSF52540">
    <property type="entry name" value="P-loop containing nucleoside triphosphate hydrolases"/>
    <property type="match status" value="1"/>
</dbReference>
<dbReference type="GO" id="GO:0005524">
    <property type="term" value="F:ATP binding"/>
    <property type="evidence" value="ECO:0007669"/>
    <property type="project" value="UniProtKB-KW"/>
</dbReference>
<dbReference type="EMBL" id="QROI01000003">
    <property type="protein sequence ID" value="RHL18199.1"/>
    <property type="molecule type" value="Genomic_DNA"/>
</dbReference>
<evidence type="ECO:0000256" key="2">
    <source>
        <dbReference type="ARBA" id="ARBA00022801"/>
    </source>
</evidence>
<evidence type="ECO:0000256" key="1">
    <source>
        <dbReference type="ARBA" id="ARBA00022741"/>
    </source>
</evidence>
<keyword evidence="2" id="KW-0378">Hydrolase</keyword>
<dbReference type="PROSITE" id="PS51206">
    <property type="entry name" value="SF3_HELICASE_1"/>
    <property type="match status" value="1"/>
</dbReference>
<dbReference type="InterPro" id="IPR006500">
    <property type="entry name" value="Helicase_put_C_phage/plasmid"/>
</dbReference>
<dbReference type="InterPro" id="IPR014818">
    <property type="entry name" value="Phage/plasmid_primase_P4_C"/>
</dbReference>
<comment type="caution">
    <text evidence="5">The sequence shown here is derived from an EMBL/GenBank/DDBJ whole genome shotgun (WGS) entry which is preliminary data.</text>
</comment>
<dbReference type="InterPro" id="IPR027417">
    <property type="entry name" value="P-loop_NTPase"/>
</dbReference>
<feature type="domain" description="SF3 helicase" evidence="4">
    <location>
        <begin position="243"/>
        <end position="399"/>
    </location>
</feature>
<dbReference type="Pfam" id="PF08706">
    <property type="entry name" value="D5_N"/>
    <property type="match status" value="1"/>
</dbReference>
<keyword evidence="3" id="KW-0067">ATP-binding</keyword>
<sequence>MGNDLFLSKIESNDEILEGNAVDSFVYYTTAYRKRIDKYFMLKDVLESVFTIDFLLAFYKDKEKRKLIYNLRKDIEEKTENAQNAKDILKNLDPTTECKISIIIEYLLRLFEKKNSGLAVINGKVYFYNGCYWEIMEDDFVKHFLSFVAEKSGLPHFQVTKVRFMEALFKQLLSSSVSPVPEKTKEVKINLQNGTFVCNDGSFEIRSFSPDDMLTYQLPFDYNPNAKAEKFTEYLEYVVPEKEARMVIAEYIAYVFAKHLRWEKCMVLYGSGCNGKSVLIDVISALLGKQNVCNIPLGRLCEANGYYRAEMGNYLLNACSEMGSKDSDPEMVKQLFSNDPVSARSPYGKPITVSNYCRFLFSTNYISNKDMEQTNGFFRRFLFVMFEVTIPEWKKNPNLAKEIIEDELSGVFNWVLEGLQRILEPGRQGFTYSAQIDKANREFERNSNSVALFMSEKYLQPSSTKHRDAKELYNEYKFFCEENRYGAVSKQEFLRRLETQLKYFIKRKATNNATWVYCEEIKNTEKEDNTLVGRLEAEGIINSNKRKYL</sequence>
<evidence type="ECO:0000313" key="5">
    <source>
        <dbReference type="EMBL" id="RHL18199.1"/>
    </source>
</evidence>